<dbReference type="GO" id="GO:0006152">
    <property type="term" value="P:purine nucleoside catabolic process"/>
    <property type="evidence" value="ECO:0007669"/>
    <property type="project" value="TreeGrafter"/>
</dbReference>
<comment type="catalytic activity">
    <reaction evidence="6">
        <text>uridine + phosphate = alpha-D-ribose 1-phosphate + uracil</text>
        <dbReference type="Rhea" id="RHEA:24388"/>
        <dbReference type="ChEBI" id="CHEBI:16704"/>
        <dbReference type="ChEBI" id="CHEBI:17568"/>
        <dbReference type="ChEBI" id="CHEBI:43474"/>
        <dbReference type="ChEBI" id="CHEBI:57720"/>
        <dbReference type="EC" id="2.4.2.3"/>
    </reaction>
</comment>
<feature type="domain" description="Nucleoside phosphorylase" evidence="7">
    <location>
        <begin position="15"/>
        <end position="222"/>
    </location>
</feature>
<evidence type="ECO:0000256" key="6">
    <source>
        <dbReference type="ARBA" id="ARBA00048447"/>
    </source>
</evidence>
<evidence type="ECO:0000313" key="8">
    <source>
        <dbReference type="EMBL" id="MBO8457765.1"/>
    </source>
</evidence>
<proteinExistence type="inferred from homology"/>
<evidence type="ECO:0000256" key="2">
    <source>
        <dbReference type="ARBA" id="ARBA00011888"/>
    </source>
</evidence>
<comment type="caution">
    <text evidence="8">The sequence shown here is derived from an EMBL/GenBank/DDBJ whole genome shotgun (WGS) entry which is preliminary data.</text>
</comment>
<dbReference type="Pfam" id="PF01048">
    <property type="entry name" value="PNP_UDP_1"/>
    <property type="match status" value="1"/>
</dbReference>
<reference evidence="8" key="1">
    <citation type="submission" date="2020-10" db="EMBL/GenBank/DDBJ databases">
        <authorList>
            <person name="Gilroy R."/>
        </authorList>
    </citation>
    <scope>NUCLEOTIDE SEQUENCE</scope>
    <source>
        <strain evidence="8">10532</strain>
    </source>
</reference>
<evidence type="ECO:0000256" key="1">
    <source>
        <dbReference type="ARBA" id="ARBA00010456"/>
    </source>
</evidence>
<keyword evidence="5 8" id="KW-0808">Transferase</keyword>
<evidence type="ECO:0000259" key="7">
    <source>
        <dbReference type="Pfam" id="PF01048"/>
    </source>
</evidence>
<dbReference type="PROSITE" id="PS01232">
    <property type="entry name" value="PNP_UDP_1"/>
    <property type="match status" value="1"/>
</dbReference>
<evidence type="ECO:0000256" key="5">
    <source>
        <dbReference type="ARBA" id="ARBA00022679"/>
    </source>
</evidence>
<comment type="similarity">
    <text evidence="1">Belongs to the PNP/UDP phosphorylase family.</text>
</comment>
<keyword evidence="4 8" id="KW-0328">Glycosyltransferase</keyword>
<dbReference type="Proteomes" id="UP000823638">
    <property type="component" value="Unassembled WGS sequence"/>
</dbReference>
<reference evidence="8" key="2">
    <citation type="journal article" date="2021" name="PeerJ">
        <title>Extensive microbial diversity within the chicken gut microbiome revealed by metagenomics and culture.</title>
        <authorList>
            <person name="Gilroy R."/>
            <person name="Ravi A."/>
            <person name="Getino M."/>
            <person name="Pursley I."/>
            <person name="Horton D.L."/>
            <person name="Alikhan N.F."/>
            <person name="Baker D."/>
            <person name="Gharbi K."/>
            <person name="Hall N."/>
            <person name="Watson M."/>
            <person name="Adriaenssens E.M."/>
            <person name="Foster-Nyarko E."/>
            <person name="Jarju S."/>
            <person name="Secka A."/>
            <person name="Antonio M."/>
            <person name="Oren A."/>
            <person name="Chaudhuri R.R."/>
            <person name="La Ragione R."/>
            <person name="Hildebrand F."/>
            <person name="Pallen M.J."/>
        </authorList>
    </citation>
    <scope>NUCLEOTIDE SEQUENCE</scope>
    <source>
        <strain evidence="8">10532</strain>
    </source>
</reference>
<evidence type="ECO:0000256" key="4">
    <source>
        <dbReference type="ARBA" id="ARBA00022676"/>
    </source>
</evidence>
<dbReference type="HAMAP" id="MF_01627">
    <property type="entry name" value="Pur_nucleosid_phosp"/>
    <property type="match status" value="1"/>
</dbReference>
<dbReference type="SUPFAM" id="SSF53167">
    <property type="entry name" value="Purine and uridine phosphorylases"/>
    <property type="match status" value="1"/>
</dbReference>
<dbReference type="NCBIfam" id="NF004489">
    <property type="entry name" value="PRK05819.1"/>
    <property type="match status" value="1"/>
</dbReference>
<name>A0A9D9HPV4_9SPIR</name>
<dbReference type="AlphaFoldDB" id="A0A9D9HPV4"/>
<gene>
    <name evidence="8" type="primary">deoD</name>
    <name evidence="8" type="ORF">IAA81_06010</name>
</gene>
<dbReference type="InterPro" id="IPR000845">
    <property type="entry name" value="Nucleoside_phosphorylase_d"/>
</dbReference>
<dbReference type="NCBIfam" id="TIGR00107">
    <property type="entry name" value="deoD"/>
    <property type="match status" value="1"/>
</dbReference>
<dbReference type="EC" id="2.4.2.3" evidence="2"/>
<dbReference type="GO" id="GO:0005829">
    <property type="term" value="C:cytosol"/>
    <property type="evidence" value="ECO:0007669"/>
    <property type="project" value="TreeGrafter"/>
</dbReference>
<evidence type="ECO:0000313" key="9">
    <source>
        <dbReference type="Proteomes" id="UP000823638"/>
    </source>
</evidence>
<dbReference type="PANTHER" id="PTHR43691">
    <property type="entry name" value="URIDINE PHOSPHORYLASE"/>
    <property type="match status" value="1"/>
</dbReference>
<dbReference type="InterPro" id="IPR035994">
    <property type="entry name" value="Nucleoside_phosphorylase_sf"/>
</dbReference>
<organism evidence="8 9">
    <name type="scientific">Candidatus Gallitreponema excrementavium</name>
    <dbReference type="NCBI Taxonomy" id="2840840"/>
    <lineage>
        <taxon>Bacteria</taxon>
        <taxon>Pseudomonadati</taxon>
        <taxon>Spirochaetota</taxon>
        <taxon>Spirochaetia</taxon>
        <taxon>Spirochaetales</taxon>
        <taxon>Candidatus Gallitreponema</taxon>
    </lineage>
</organism>
<dbReference type="PANTHER" id="PTHR43691:SF11">
    <property type="entry name" value="FI09636P-RELATED"/>
    <property type="match status" value="1"/>
</dbReference>
<accession>A0A9D9HPV4</accession>
<dbReference type="EMBL" id="JADIMM010000078">
    <property type="protein sequence ID" value="MBO8457765.1"/>
    <property type="molecule type" value="Genomic_DNA"/>
</dbReference>
<dbReference type="CDD" id="cd09006">
    <property type="entry name" value="PNP_EcPNPI-like"/>
    <property type="match status" value="1"/>
</dbReference>
<dbReference type="GO" id="GO:0004850">
    <property type="term" value="F:uridine phosphorylase activity"/>
    <property type="evidence" value="ECO:0007669"/>
    <property type="project" value="UniProtKB-EC"/>
</dbReference>
<dbReference type="Gene3D" id="3.40.50.1580">
    <property type="entry name" value="Nucleoside phosphorylase domain"/>
    <property type="match status" value="1"/>
</dbReference>
<dbReference type="InterPro" id="IPR018016">
    <property type="entry name" value="Nucleoside_phosphorylase_CS"/>
</dbReference>
<sequence>MSTHIGALKGDVADVVLLPGDPLRAKFIAENFLESPVCYNEVRGMFGFTGIYKGKRVSVQGTGMGQPSFSIYANELFTEYGVKTAIRVGTCGAVSPEVKLGEVILAIGASTDSAINKRRFRGMNFAPTCNFEVLKKAYEVSASMGISCRVGTVVSSDLFYDDDNNWKLWASYGALGIEMETAELYTLAAKYGRKALGILTVSDNIATGEATSAKEREQTFTNMMKIALDTAVSF</sequence>
<dbReference type="GO" id="GO:0004731">
    <property type="term" value="F:purine-nucleoside phosphorylase activity"/>
    <property type="evidence" value="ECO:0007669"/>
    <property type="project" value="InterPro"/>
</dbReference>
<dbReference type="InterPro" id="IPR004402">
    <property type="entry name" value="DeoD-type"/>
</dbReference>
<evidence type="ECO:0000256" key="3">
    <source>
        <dbReference type="ARBA" id="ARBA00021980"/>
    </source>
</evidence>
<protein>
    <recommendedName>
        <fullName evidence="3">Uridine phosphorylase</fullName>
        <ecNumber evidence="2">2.4.2.3</ecNumber>
    </recommendedName>
</protein>